<organism evidence="11 12">
    <name type="scientific">Sousa chinensis</name>
    <name type="common">Indo-pacific humpbacked dolphin</name>
    <name type="synonym">Steno chinensis</name>
    <dbReference type="NCBI Taxonomy" id="103600"/>
    <lineage>
        <taxon>Eukaryota</taxon>
        <taxon>Metazoa</taxon>
        <taxon>Chordata</taxon>
        <taxon>Craniata</taxon>
        <taxon>Vertebrata</taxon>
        <taxon>Euteleostomi</taxon>
        <taxon>Mammalia</taxon>
        <taxon>Eutheria</taxon>
        <taxon>Laurasiatheria</taxon>
        <taxon>Artiodactyla</taxon>
        <taxon>Whippomorpha</taxon>
        <taxon>Cetacea</taxon>
        <taxon>Odontoceti</taxon>
        <taxon>Delphinidae</taxon>
        <taxon>Sousa</taxon>
    </lineage>
</organism>
<comment type="caution">
    <text evidence="11">The sequence shown here is derived from an EMBL/GenBank/DDBJ whole genome shotgun (WGS) entry which is preliminary data.</text>
</comment>
<proteinExistence type="inferred from homology"/>
<dbReference type="GO" id="GO:0006123">
    <property type="term" value="P:mitochondrial electron transport, cytochrome c to oxygen"/>
    <property type="evidence" value="ECO:0007669"/>
    <property type="project" value="TreeGrafter"/>
</dbReference>
<dbReference type="SUPFAM" id="SSF81442">
    <property type="entry name" value="Cytochrome c oxidase subunit I-like"/>
    <property type="match status" value="1"/>
</dbReference>
<dbReference type="Pfam" id="PF00115">
    <property type="entry name" value="COX1"/>
    <property type="match status" value="1"/>
</dbReference>
<evidence type="ECO:0000256" key="7">
    <source>
        <dbReference type="ARBA" id="ARBA00023008"/>
    </source>
</evidence>
<evidence type="ECO:0000256" key="6">
    <source>
        <dbReference type="ARBA" id="ARBA00015947"/>
    </source>
</evidence>
<dbReference type="AlphaFoldDB" id="A0A484GTM9"/>
<comment type="cofactor">
    <cofactor evidence="1">
        <name>Cu cation</name>
        <dbReference type="ChEBI" id="CHEBI:23378"/>
    </cofactor>
</comment>
<comment type="similarity">
    <text evidence="4">Belongs to the heme-copper respiratory oxidase family.</text>
</comment>
<dbReference type="EMBL" id="QWLN02004576">
    <property type="protein sequence ID" value="TEA38928.1"/>
    <property type="molecule type" value="Genomic_DNA"/>
</dbReference>
<feature type="non-terminal residue" evidence="11">
    <location>
        <position position="44"/>
    </location>
</feature>
<evidence type="ECO:0000256" key="4">
    <source>
        <dbReference type="ARBA" id="ARBA00009578"/>
    </source>
</evidence>
<dbReference type="Proteomes" id="UP000295264">
    <property type="component" value="Unassembled WGS sequence"/>
</dbReference>
<dbReference type="Gene3D" id="1.20.210.10">
    <property type="entry name" value="Cytochrome c oxidase-like, subunit I domain"/>
    <property type="match status" value="1"/>
</dbReference>
<keyword evidence="7" id="KW-0186">Copper</keyword>
<dbReference type="GO" id="GO:0015990">
    <property type="term" value="P:electron transport coupled proton transport"/>
    <property type="evidence" value="ECO:0007669"/>
    <property type="project" value="TreeGrafter"/>
</dbReference>
<dbReference type="UniPathway" id="UPA00705"/>
<evidence type="ECO:0000313" key="12">
    <source>
        <dbReference type="Proteomes" id="UP000295264"/>
    </source>
</evidence>
<dbReference type="PANTHER" id="PTHR10422">
    <property type="entry name" value="CYTOCHROME C OXIDASE SUBUNIT 1"/>
    <property type="match status" value="1"/>
</dbReference>
<reference evidence="11 12" key="1">
    <citation type="journal article" date="2018" name="Genomics">
        <title>Molecular footprints of inshore aquatic adaptation in Indo-Pacific humpback dolphin (Sousa chinensis).</title>
        <authorList>
            <person name="Ming Y."/>
            <person name="Jian J."/>
            <person name="Yu F."/>
            <person name="Yu X."/>
            <person name="Wang J."/>
            <person name="Liu W."/>
        </authorList>
    </citation>
    <scope>NUCLEOTIDE SEQUENCE [LARGE SCALE GENOMIC DNA]</scope>
    <source>
        <strain evidence="11">MY-2018</strain>
        <tissue evidence="11">Skin</tissue>
    </source>
</reference>
<dbReference type="InterPro" id="IPR000883">
    <property type="entry name" value="Cyt_C_Oxase_1"/>
</dbReference>
<dbReference type="GO" id="GO:0004129">
    <property type="term" value="F:cytochrome-c oxidase activity"/>
    <property type="evidence" value="ECO:0007669"/>
    <property type="project" value="UniProtKB-EC"/>
</dbReference>
<gene>
    <name evidence="11" type="ORF">DBR06_SOUSAS61010003</name>
</gene>
<dbReference type="GO" id="GO:0016020">
    <property type="term" value="C:membrane"/>
    <property type="evidence" value="ECO:0007669"/>
    <property type="project" value="InterPro"/>
</dbReference>
<evidence type="ECO:0000256" key="8">
    <source>
        <dbReference type="ARBA" id="ARBA00023053"/>
    </source>
</evidence>
<evidence type="ECO:0000256" key="1">
    <source>
        <dbReference type="ARBA" id="ARBA00001935"/>
    </source>
</evidence>
<accession>A0A484GTM9</accession>
<protein>
    <recommendedName>
        <fullName evidence="6">Cytochrome c oxidase subunit 1</fullName>
        <ecNumber evidence="5">7.1.1.9</ecNumber>
    </recommendedName>
    <alternativeName>
        <fullName evidence="9">Cytochrome c oxidase polypeptide I</fullName>
    </alternativeName>
</protein>
<dbReference type="PROSITE" id="PS50855">
    <property type="entry name" value="COX1"/>
    <property type="match status" value="1"/>
</dbReference>
<keyword evidence="12" id="KW-1185">Reference proteome</keyword>
<sequence length="44" mass="4683">VGGLTGIILANSSPDIVLQDTYYVVTHFHDVVSMGEVFTIIGGF</sequence>
<dbReference type="InterPro" id="IPR036927">
    <property type="entry name" value="Cyt_c_oxase-like_su1_sf"/>
</dbReference>
<evidence type="ECO:0000256" key="2">
    <source>
        <dbReference type="ARBA" id="ARBA00001971"/>
    </source>
</evidence>
<feature type="non-terminal residue" evidence="11">
    <location>
        <position position="1"/>
    </location>
</feature>
<evidence type="ECO:0000259" key="10">
    <source>
        <dbReference type="PROSITE" id="PS50855"/>
    </source>
</evidence>
<evidence type="ECO:0000313" key="11">
    <source>
        <dbReference type="EMBL" id="TEA38928.1"/>
    </source>
</evidence>
<dbReference type="InterPro" id="IPR023616">
    <property type="entry name" value="Cyt_c_oxase-like_su1_dom"/>
</dbReference>
<dbReference type="EC" id="7.1.1.9" evidence="5"/>
<dbReference type="GO" id="GO:0005739">
    <property type="term" value="C:mitochondrion"/>
    <property type="evidence" value="ECO:0007669"/>
    <property type="project" value="GOC"/>
</dbReference>
<evidence type="ECO:0000256" key="9">
    <source>
        <dbReference type="ARBA" id="ARBA00032715"/>
    </source>
</evidence>
<feature type="domain" description="Cytochrome oxidase subunit I profile" evidence="10">
    <location>
        <begin position="1"/>
        <end position="44"/>
    </location>
</feature>
<evidence type="ECO:0000256" key="3">
    <source>
        <dbReference type="ARBA" id="ARBA00004673"/>
    </source>
</evidence>
<comment type="pathway">
    <text evidence="3">Energy metabolism; oxidative phosphorylation.</text>
</comment>
<comment type="cofactor">
    <cofactor evidence="2">
        <name>heme</name>
        <dbReference type="ChEBI" id="CHEBI:30413"/>
    </cofactor>
</comment>
<dbReference type="PANTHER" id="PTHR10422:SF18">
    <property type="entry name" value="CYTOCHROME C OXIDASE SUBUNIT 1"/>
    <property type="match status" value="1"/>
</dbReference>
<name>A0A484GTM9_SOUCH</name>
<keyword evidence="8" id="KW-0915">Sodium</keyword>
<evidence type="ECO:0000256" key="5">
    <source>
        <dbReference type="ARBA" id="ARBA00012949"/>
    </source>
</evidence>
<dbReference type="GO" id="GO:0020037">
    <property type="term" value="F:heme binding"/>
    <property type="evidence" value="ECO:0007669"/>
    <property type="project" value="InterPro"/>
</dbReference>